<sequence length="260" mass="28332">PSPAMEQPPASLIQRVRPAAPPGSQSDDAASPNASLHSELSEEVSVLVSVKRRPLADRNNNSSGDSSGHFDPACCQELQKPPPPPPPPPPSSPQLTKKPKQLPHEECNAADKCRTFVGLSQGRRGSLQQQKAAKSSGSVCCFVAPDGEAYSLTDWLRRVKALKNEFGGLQRQPPRLPTEAPSVAAVEAGLRSRAAERSYPVQSPGLGVRNHYCRYQVAGICRLWRRDCPFSHQQQLTTCKFWHSGFCMKGTDCPFLHGYV</sequence>
<feature type="compositionally biased region" description="Polar residues" evidence="5">
    <location>
        <begin position="23"/>
        <end position="34"/>
    </location>
</feature>
<keyword evidence="9" id="KW-1185">Reference proteome</keyword>
<dbReference type="PROSITE" id="PS50103">
    <property type="entry name" value="ZF_C3H1"/>
    <property type="match status" value="1"/>
</dbReference>
<evidence type="ECO:0000256" key="3">
    <source>
        <dbReference type="ARBA" id="ARBA00022833"/>
    </source>
</evidence>
<dbReference type="Proteomes" id="UP000215902">
    <property type="component" value="Unassembled WGS sequence"/>
</dbReference>
<proteinExistence type="predicted"/>
<dbReference type="AlphaFoldDB" id="A0A267H8A7"/>
<organism evidence="8 9">
    <name type="scientific">Macrostomum lignano</name>
    <dbReference type="NCBI Taxonomy" id="282301"/>
    <lineage>
        <taxon>Eukaryota</taxon>
        <taxon>Metazoa</taxon>
        <taxon>Spiralia</taxon>
        <taxon>Lophotrochozoa</taxon>
        <taxon>Platyhelminthes</taxon>
        <taxon>Rhabditophora</taxon>
        <taxon>Macrostomorpha</taxon>
        <taxon>Macrostomida</taxon>
        <taxon>Macrostomidae</taxon>
        <taxon>Macrostomum</taxon>
    </lineage>
</organism>
<accession>A0A267H8A7</accession>
<feature type="compositionally biased region" description="Low complexity" evidence="5">
    <location>
        <begin position="35"/>
        <end position="49"/>
    </location>
</feature>
<feature type="zinc finger region" description="C3H1-type" evidence="4">
    <location>
        <begin position="233"/>
        <end position="260"/>
    </location>
</feature>
<keyword evidence="1 4" id="KW-0479">Metal-binding</keyword>
<dbReference type="OrthoDB" id="10034019at2759"/>
<evidence type="ECO:0000313" key="7">
    <source>
        <dbReference type="EMBL" id="PAA68867.1"/>
    </source>
</evidence>
<evidence type="ECO:0000313" key="9">
    <source>
        <dbReference type="Proteomes" id="UP000215902"/>
    </source>
</evidence>
<dbReference type="EMBL" id="NIVC01000020">
    <property type="protein sequence ID" value="PAA93789.1"/>
    <property type="molecule type" value="Genomic_DNA"/>
</dbReference>
<protein>
    <recommendedName>
        <fullName evidence="6">C3H1-type domain-containing protein</fullName>
    </recommendedName>
</protein>
<feature type="region of interest" description="Disordered" evidence="5">
    <location>
        <begin position="1"/>
        <end position="104"/>
    </location>
</feature>
<evidence type="ECO:0000256" key="5">
    <source>
        <dbReference type="SAM" id="MobiDB-lite"/>
    </source>
</evidence>
<gene>
    <name evidence="7" type="ORF">BOX15_Mlig021954g1</name>
    <name evidence="8" type="ORF">BOX15_Mlig021954g2</name>
</gene>
<dbReference type="SUPFAM" id="SSF90229">
    <property type="entry name" value="CCCH zinc finger"/>
    <property type="match status" value="1"/>
</dbReference>
<comment type="caution">
    <text evidence="8">The sequence shown here is derived from an EMBL/GenBank/DDBJ whole genome shotgun (WGS) entry which is preliminary data.</text>
</comment>
<dbReference type="SMART" id="SM00356">
    <property type="entry name" value="ZnF_C3H1"/>
    <property type="match status" value="2"/>
</dbReference>
<dbReference type="InterPro" id="IPR000571">
    <property type="entry name" value="Znf_CCCH"/>
</dbReference>
<evidence type="ECO:0000313" key="8">
    <source>
        <dbReference type="EMBL" id="PAA93789.1"/>
    </source>
</evidence>
<name>A0A267H8A7_9PLAT</name>
<dbReference type="InterPro" id="IPR036855">
    <property type="entry name" value="Znf_CCCH_sf"/>
</dbReference>
<evidence type="ECO:0000256" key="1">
    <source>
        <dbReference type="ARBA" id="ARBA00022723"/>
    </source>
</evidence>
<evidence type="ECO:0000256" key="2">
    <source>
        <dbReference type="ARBA" id="ARBA00022771"/>
    </source>
</evidence>
<evidence type="ECO:0000256" key="4">
    <source>
        <dbReference type="PROSITE-ProRule" id="PRU00723"/>
    </source>
</evidence>
<keyword evidence="2 4" id="KW-0863">Zinc-finger</keyword>
<dbReference type="STRING" id="282301.A0A267H8A7"/>
<keyword evidence="3 4" id="KW-0862">Zinc</keyword>
<evidence type="ECO:0000259" key="6">
    <source>
        <dbReference type="PROSITE" id="PS50103"/>
    </source>
</evidence>
<feature type="compositionally biased region" description="Pro residues" evidence="5">
    <location>
        <begin position="80"/>
        <end position="92"/>
    </location>
</feature>
<dbReference type="EMBL" id="NIVC01001367">
    <property type="protein sequence ID" value="PAA68867.1"/>
    <property type="molecule type" value="Genomic_DNA"/>
</dbReference>
<feature type="domain" description="C3H1-type" evidence="6">
    <location>
        <begin position="233"/>
        <end position="260"/>
    </location>
</feature>
<feature type="non-terminal residue" evidence="8">
    <location>
        <position position="1"/>
    </location>
</feature>
<dbReference type="GO" id="GO:0008270">
    <property type="term" value="F:zinc ion binding"/>
    <property type="evidence" value="ECO:0007669"/>
    <property type="project" value="UniProtKB-KW"/>
</dbReference>
<dbReference type="Gene3D" id="4.10.1000.10">
    <property type="entry name" value="Zinc finger, CCCH-type"/>
    <property type="match status" value="1"/>
</dbReference>
<reference evidence="8 9" key="1">
    <citation type="submission" date="2017-06" db="EMBL/GenBank/DDBJ databases">
        <title>A platform for efficient transgenesis in Macrostomum lignano, a flatworm model organism for stem cell research.</title>
        <authorList>
            <person name="Berezikov E."/>
        </authorList>
    </citation>
    <scope>NUCLEOTIDE SEQUENCE [LARGE SCALE GENOMIC DNA]</scope>
    <source>
        <strain evidence="8">DV1</strain>
        <tissue evidence="8">Whole organism</tissue>
    </source>
</reference>